<dbReference type="AlphaFoldDB" id="A0A067CCU1"/>
<dbReference type="Proteomes" id="UP000030745">
    <property type="component" value="Unassembled WGS sequence"/>
</dbReference>
<sequence>MPFTGVILGQPEITTIVFGYQAGLYEDMRDTFAVCEELVAFNGCEYETDASLYRTFGAKRPSFVERSQAQLPLHLAVAGGCMYLAKRMLHCRPDLASEDAILVAFGKSQFEMVIVLLDLRGGTVPELWKIVQYTLPEFAHMWRFPVGLLATFFARQDAKGLIARSLADAT</sequence>
<protein>
    <submittedName>
        <fullName evidence="1">Uncharacterized protein</fullName>
    </submittedName>
</protein>
<keyword evidence="2" id="KW-1185">Reference proteome</keyword>
<dbReference type="GeneID" id="24128783"/>
<name>A0A067CCU1_SAPPC</name>
<dbReference type="KEGG" id="spar:SPRG_06435"/>
<evidence type="ECO:0000313" key="1">
    <source>
        <dbReference type="EMBL" id="KDO28579.1"/>
    </source>
</evidence>
<accession>A0A067CCU1</accession>
<dbReference type="EMBL" id="KK583210">
    <property type="protein sequence ID" value="KDO28579.1"/>
    <property type="molecule type" value="Genomic_DNA"/>
</dbReference>
<evidence type="ECO:0000313" key="2">
    <source>
        <dbReference type="Proteomes" id="UP000030745"/>
    </source>
</evidence>
<proteinExistence type="predicted"/>
<dbReference type="RefSeq" id="XP_012200642.1">
    <property type="nucleotide sequence ID" value="XM_012345252.1"/>
</dbReference>
<dbReference type="OMA" id="ITEGFTH"/>
<reference evidence="1 2" key="1">
    <citation type="journal article" date="2013" name="PLoS Genet.">
        <title>Distinctive expansion of potential virulence genes in the genome of the oomycete fish pathogen Saprolegnia parasitica.</title>
        <authorList>
            <person name="Jiang R.H."/>
            <person name="de Bruijn I."/>
            <person name="Haas B.J."/>
            <person name="Belmonte R."/>
            <person name="Lobach L."/>
            <person name="Christie J."/>
            <person name="van den Ackerveken G."/>
            <person name="Bottin A."/>
            <person name="Bulone V."/>
            <person name="Diaz-Moreno S.M."/>
            <person name="Dumas B."/>
            <person name="Fan L."/>
            <person name="Gaulin E."/>
            <person name="Govers F."/>
            <person name="Grenville-Briggs L.J."/>
            <person name="Horner N.R."/>
            <person name="Levin J.Z."/>
            <person name="Mammella M."/>
            <person name="Meijer H.J."/>
            <person name="Morris P."/>
            <person name="Nusbaum C."/>
            <person name="Oome S."/>
            <person name="Phillips A.J."/>
            <person name="van Rooyen D."/>
            <person name="Rzeszutek E."/>
            <person name="Saraiva M."/>
            <person name="Secombes C.J."/>
            <person name="Seidl M.F."/>
            <person name="Snel B."/>
            <person name="Stassen J.H."/>
            <person name="Sykes S."/>
            <person name="Tripathy S."/>
            <person name="van den Berg H."/>
            <person name="Vega-Arreguin J.C."/>
            <person name="Wawra S."/>
            <person name="Young S.K."/>
            <person name="Zeng Q."/>
            <person name="Dieguez-Uribeondo J."/>
            <person name="Russ C."/>
            <person name="Tyler B.M."/>
            <person name="van West P."/>
        </authorList>
    </citation>
    <scope>NUCLEOTIDE SEQUENCE [LARGE SCALE GENOMIC DNA]</scope>
    <source>
        <strain evidence="1 2">CBS 223.65</strain>
    </source>
</reference>
<gene>
    <name evidence="1" type="ORF">SPRG_06435</name>
</gene>
<dbReference type="VEuPathDB" id="FungiDB:SPRG_06435"/>
<organism evidence="1 2">
    <name type="scientific">Saprolegnia parasitica (strain CBS 223.65)</name>
    <dbReference type="NCBI Taxonomy" id="695850"/>
    <lineage>
        <taxon>Eukaryota</taxon>
        <taxon>Sar</taxon>
        <taxon>Stramenopiles</taxon>
        <taxon>Oomycota</taxon>
        <taxon>Saprolegniomycetes</taxon>
        <taxon>Saprolegniales</taxon>
        <taxon>Saprolegniaceae</taxon>
        <taxon>Saprolegnia</taxon>
    </lineage>
</organism>